<dbReference type="SUPFAM" id="SSF56300">
    <property type="entry name" value="Metallo-dependent phosphatases"/>
    <property type="match status" value="1"/>
</dbReference>
<evidence type="ECO:0000313" key="8">
    <source>
        <dbReference type="Proteomes" id="UP000597762"/>
    </source>
</evidence>
<dbReference type="Proteomes" id="UP000597762">
    <property type="component" value="Unassembled WGS sequence"/>
</dbReference>
<evidence type="ECO:0000256" key="3">
    <source>
        <dbReference type="RuleBase" id="RU361203"/>
    </source>
</evidence>
<dbReference type="Pfam" id="PF16656">
    <property type="entry name" value="Pur_ac_phosph_N"/>
    <property type="match status" value="1"/>
</dbReference>
<dbReference type="Pfam" id="PF14008">
    <property type="entry name" value="Metallophos_C"/>
    <property type="match status" value="1"/>
</dbReference>
<dbReference type="OrthoDB" id="45007at2759"/>
<dbReference type="PANTHER" id="PTHR45867">
    <property type="entry name" value="PURPLE ACID PHOSPHATASE"/>
    <property type="match status" value="1"/>
</dbReference>
<dbReference type="InterPro" id="IPR003961">
    <property type="entry name" value="FN3_dom"/>
</dbReference>
<keyword evidence="2" id="KW-0325">Glycoprotein</keyword>
<dbReference type="GO" id="GO:0003993">
    <property type="term" value="F:acid phosphatase activity"/>
    <property type="evidence" value="ECO:0007669"/>
    <property type="project" value="UniProtKB-EC"/>
</dbReference>
<feature type="domain" description="Purple acid phosphatase N-terminal" evidence="6">
    <location>
        <begin position="28"/>
        <end position="121"/>
    </location>
</feature>
<dbReference type="InterPro" id="IPR025733">
    <property type="entry name" value="PAPs_C"/>
</dbReference>
<protein>
    <recommendedName>
        <fullName evidence="3">Purple acid phosphatase</fullName>
        <ecNumber evidence="3">3.1.3.2</ecNumber>
    </recommendedName>
</protein>
<feature type="domain" description="Calcineurin-like phosphoesterase" evidence="4">
    <location>
        <begin position="131"/>
        <end position="338"/>
    </location>
</feature>
<feature type="chain" id="PRO_5033094904" description="Purple acid phosphatase" evidence="3">
    <location>
        <begin position="20"/>
        <end position="467"/>
    </location>
</feature>
<feature type="signal peptide" evidence="3">
    <location>
        <begin position="1"/>
        <end position="19"/>
    </location>
</feature>
<dbReference type="AlphaFoldDB" id="A0A812EGJ5"/>
<comment type="caution">
    <text evidence="7">The sequence shown here is derived from an EMBL/GenBank/DDBJ whole genome shotgun (WGS) entry which is preliminary data.</text>
</comment>
<keyword evidence="3" id="KW-0378">Hydrolase</keyword>
<reference evidence="7" key="1">
    <citation type="submission" date="2021-01" db="EMBL/GenBank/DDBJ databases">
        <authorList>
            <person name="Li R."/>
            <person name="Bekaert M."/>
        </authorList>
    </citation>
    <scope>NUCLEOTIDE SEQUENCE</scope>
    <source>
        <strain evidence="7">Farmed</strain>
    </source>
</reference>
<accession>A0A812EGJ5</accession>
<evidence type="ECO:0000259" key="6">
    <source>
        <dbReference type="Pfam" id="PF16656"/>
    </source>
</evidence>
<dbReference type="InterPro" id="IPR041792">
    <property type="entry name" value="MPP_PAP"/>
</dbReference>
<evidence type="ECO:0000256" key="1">
    <source>
        <dbReference type="ARBA" id="ARBA00022729"/>
    </source>
</evidence>
<gene>
    <name evidence="7" type="ORF">SPHA_70863</name>
</gene>
<dbReference type="PANTHER" id="PTHR45867:SF3">
    <property type="entry name" value="ACID PHOSPHATASE TYPE 7"/>
    <property type="match status" value="1"/>
</dbReference>
<dbReference type="InterPro" id="IPR015914">
    <property type="entry name" value="PAPs_N"/>
</dbReference>
<feature type="domain" description="Purple acid phosphatase C-terminal" evidence="5">
    <location>
        <begin position="363"/>
        <end position="424"/>
    </location>
</feature>
<organism evidence="7 8">
    <name type="scientific">Acanthosepion pharaonis</name>
    <name type="common">Pharaoh cuttlefish</name>
    <name type="synonym">Sepia pharaonis</name>
    <dbReference type="NCBI Taxonomy" id="158019"/>
    <lineage>
        <taxon>Eukaryota</taxon>
        <taxon>Metazoa</taxon>
        <taxon>Spiralia</taxon>
        <taxon>Lophotrochozoa</taxon>
        <taxon>Mollusca</taxon>
        <taxon>Cephalopoda</taxon>
        <taxon>Coleoidea</taxon>
        <taxon>Decapodiformes</taxon>
        <taxon>Sepiida</taxon>
        <taxon>Sepiina</taxon>
        <taxon>Sepiidae</taxon>
        <taxon>Acanthosepion</taxon>
    </lineage>
</organism>
<dbReference type="CDD" id="cd00063">
    <property type="entry name" value="FN3"/>
    <property type="match status" value="1"/>
</dbReference>
<keyword evidence="1 3" id="KW-0732">Signal</keyword>
<proteinExistence type="inferred from homology"/>
<dbReference type="SUPFAM" id="SSF49363">
    <property type="entry name" value="Purple acid phosphatase, N-terminal domain"/>
    <property type="match status" value="1"/>
</dbReference>
<dbReference type="GO" id="GO:0046872">
    <property type="term" value="F:metal ion binding"/>
    <property type="evidence" value="ECO:0007669"/>
    <property type="project" value="InterPro"/>
</dbReference>
<comment type="catalytic activity">
    <reaction evidence="3">
        <text>a phosphate monoester + H2O = an alcohol + phosphate</text>
        <dbReference type="Rhea" id="RHEA:15017"/>
        <dbReference type="ChEBI" id="CHEBI:15377"/>
        <dbReference type="ChEBI" id="CHEBI:30879"/>
        <dbReference type="ChEBI" id="CHEBI:43474"/>
        <dbReference type="ChEBI" id="CHEBI:67140"/>
        <dbReference type="EC" id="3.1.3.2"/>
    </reaction>
</comment>
<dbReference type="Pfam" id="PF00149">
    <property type="entry name" value="Metallophos"/>
    <property type="match status" value="1"/>
</dbReference>
<dbReference type="InterPro" id="IPR004843">
    <property type="entry name" value="Calcineurin-like_PHP"/>
</dbReference>
<evidence type="ECO:0000259" key="4">
    <source>
        <dbReference type="Pfam" id="PF00149"/>
    </source>
</evidence>
<evidence type="ECO:0000259" key="5">
    <source>
        <dbReference type="Pfam" id="PF14008"/>
    </source>
</evidence>
<dbReference type="EMBL" id="CAHIKZ030005188">
    <property type="protein sequence ID" value="CAE1320628.1"/>
    <property type="molecule type" value="Genomic_DNA"/>
</dbReference>
<sequence>MYFSLLLFVTIFFSKTCFGKSKPVHYQPEQIHLSFGGPNQMIVTWNTYSPVKESIVEYGIDQMNFQASGSSRILVNSKESPPFIAIQYVHKVVLSGLKPGTKYIYHCGSRWGWSSIFTFTTMPDDINWVTRIALFGDMGNINAQSLSRLQKETVKGMYDAIFHVGDFAYDMQDNGGQTGDEFMRQIQPIAAYLPYMTCPGNHEAFGNFTNYKLRFNMPGDVNSMNMFYSFNIGRAHVISFSTEYYFFIEYGFWQIKNQYDWLIKDLEEANKPANRARYPWIITMAHRPMYCSNNDKDDCTKSESLIRIGIPWFHKFGLEDLFYKYGVDLCFWAHEHSYERLFPIYNRKMYNGSQEKPYTNPKAPVHITTGSAGCQERHDAFHNKTAAWSAFRSLDYGYTKMTIYNESHIYIRQLSDDQGGKIIDKIWLIKEYHGSYEDNTLKFQRFNNEKERLKSPFFNFQNSQMEF</sequence>
<dbReference type="CDD" id="cd00839">
    <property type="entry name" value="MPP_PAPs"/>
    <property type="match status" value="1"/>
</dbReference>
<dbReference type="InterPro" id="IPR008963">
    <property type="entry name" value="Purple_acid_Pase-like_N"/>
</dbReference>
<dbReference type="Gene3D" id="3.60.21.10">
    <property type="match status" value="1"/>
</dbReference>
<comment type="similarity">
    <text evidence="3">Belongs to the metallophosphoesterase superfamily. Purple acid phosphatase family.</text>
</comment>
<dbReference type="InterPro" id="IPR029052">
    <property type="entry name" value="Metallo-depent_PP-like"/>
</dbReference>
<name>A0A812EGJ5_ACAPH</name>
<keyword evidence="8" id="KW-1185">Reference proteome</keyword>
<dbReference type="Gene3D" id="2.60.40.380">
    <property type="entry name" value="Purple acid phosphatase-like, N-terminal"/>
    <property type="match status" value="1"/>
</dbReference>
<dbReference type="EC" id="3.1.3.2" evidence="3"/>
<evidence type="ECO:0000256" key="2">
    <source>
        <dbReference type="ARBA" id="ARBA00023180"/>
    </source>
</evidence>
<evidence type="ECO:0000313" key="7">
    <source>
        <dbReference type="EMBL" id="CAE1320628.1"/>
    </source>
</evidence>